<dbReference type="SUPFAM" id="SSF55545">
    <property type="entry name" value="beta-N-acetylhexosaminidase-like domain"/>
    <property type="match status" value="1"/>
</dbReference>
<dbReference type="PROSITE" id="PS52009">
    <property type="entry name" value="GH84"/>
    <property type="match status" value="1"/>
</dbReference>
<dbReference type="InterPro" id="IPR013780">
    <property type="entry name" value="Glyco_hydro_b"/>
</dbReference>
<dbReference type="InterPro" id="IPR017853">
    <property type="entry name" value="GH"/>
</dbReference>
<evidence type="ECO:0000256" key="4">
    <source>
        <dbReference type="ARBA" id="ARBA00050933"/>
    </source>
</evidence>
<evidence type="ECO:0000256" key="2">
    <source>
        <dbReference type="ARBA" id="ARBA00023295"/>
    </source>
</evidence>
<feature type="signal peptide" evidence="11">
    <location>
        <begin position="1"/>
        <end position="19"/>
    </location>
</feature>
<evidence type="ECO:0000256" key="7">
    <source>
        <dbReference type="ARBA" id="ARBA00076634"/>
    </source>
</evidence>
<protein>
    <recommendedName>
        <fullName evidence="6">protein O-GlcNAcase</fullName>
        <ecNumber evidence="6">3.2.1.169</ecNumber>
    </recommendedName>
    <alternativeName>
        <fullName evidence="9">Beta-N-acetylglucosaminidase</fullName>
    </alternativeName>
    <alternativeName>
        <fullName evidence="3">Beta-N-acetylhexosaminidase</fullName>
    </alternativeName>
    <alternativeName>
        <fullName evidence="7">Beta-hexosaminidase</fullName>
    </alternativeName>
    <alternativeName>
        <fullName evidence="8">Hexosaminidase B</fullName>
    </alternativeName>
</protein>
<evidence type="ECO:0000256" key="3">
    <source>
        <dbReference type="ARBA" id="ARBA00030512"/>
    </source>
</evidence>
<dbReference type="PROSITE" id="PS51257">
    <property type="entry name" value="PROKAR_LIPOPROTEIN"/>
    <property type="match status" value="1"/>
</dbReference>
<evidence type="ECO:0000256" key="11">
    <source>
        <dbReference type="SAM" id="SignalP"/>
    </source>
</evidence>
<dbReference type="GO" id="GO:0016231">
    <property type="term" value="F:beta-N-acetylglucosaminidase activity"/>
    <property type="evidence" value="ECO:0007669"/>
    <property type="project" value="UniProtKB-ARBA"/>
</dbReference>
<dbReference type="Pfam" id="PF07555">
    <property type="entry name" value="NAGidase"/>
    <property type="match status" value="1"/>
</dbReference>
<dbReference type="SUPFAM" id="SSF51445">
    <property type="entry name" value="(Trans)glycosidases"/>
    <property type="match status" value="1"/>
</dbReference>
<feature type="domain" description="GH84" evidence="12">
    <location>
        <begin position="147"/>
        <end position="414"/>
    </location>
</feature>
<dbReference type="EMBL" id="JNHM01000012">
    <property type="protein sequence ID" value="KDS55853.1"/>
    <property type="molecule type" value="Genomic_DNA"/>
</dbReference>
<evidence type="ECO:0000256" key="1">
    <source>
        <dbReference type="ARBA" id="ARBA00022801"/>
    </source>
</evidence>
<dbReference type="Gene3D" id="3.30.379.10">
    <property type="entry name" value="Chitobiase/beta-hexosaminidase domain 2-like"/>
    <property type="match status" value="1"/>
</dbReference>
<reference evidence="13 14" key="1">
    <citation type="submission" date="2014-04" db="EMBL/GenBank/DDBJ databases">
        <authorList>
            <person name="Sears C."/>
            <person name="Carroll K."/>
            <person name="Sack B.R."/>
            <person name="Qadri F."/>
            <person name="Myers L.L."/>
            <person name="Chung G.-T."/>
            <person name="Escheverria P."/>
            <person name="Fraser C.M."/>
            <person name="Sadzewicz L."/>
            <person name="Shefchek K.A."/>
            <person name="Tallon L."/>
            <person name="Das S.P."/>
            <person name="Daugherty S."/>
            <person name="Mongodin E.F."/>
        </authorList>
    </citation>
    <scope>NUCLEOTIDE SEQUENCE [LARGE SCALE GENOMIC DNA]</scope>
    <source>
        <strain evidence="13 14">3975 RP4</strain>
    </source>
</reference>
<dbReference type="SUPFAM" id="SSF140657">
    <property type="entry name" value="Hyaluronidase post-catalytic domain-like"/>
    <property type="match status" value="1"/>
</dbReference>
<dbReference type="EC" id="3.2.1.169" evidence="6"/>
<gene>
    <name evidence="13" type="ORF">M099_1154</name>
</gene>
<comment type="similarity">
    <text evidence="10">Belongs to the glycosyl hydrolase 84 family.</text>
</comment>
<evidence type="ECO:0000259" key="12">
    <source>
        <dbReference type="PROSITE" id="PS52009"/>
    </source>
</evidence>
<evidence type="ECO:0000256" key="6">
    <source>
        <dbReference type="ARBA" id="ARBA00066938"/>
    </source>
</evidence>
<keyword evidence="11" id="KW-0732">Signal</keyword>
<name>A0A069SNU5_PHOVU</name>
<dbReference type="InterPro" id="IPR051822">
    <property type="entry name" value="Glycosyl_Hydrolase_84"/>
</dbReference>
<dbReference type="GO" id="GO:0102571">
    <property type="term" value="F:[protein]-3-O-(N-acetyl-D-glucosaminyl)-L-serine/L-threonine O-N-acetyl-alpha-D-glucosaminase activity"/>
    <property type="evidence" value="ECO:0007669"/>
    <property type="project" value="UniProtKB-EC"/>
</dbReference>
<comment type="catalytic activity">
    <reaction evidence="5">
        <text>3-O-(N-acetyl-beta-D-glucosaminyl)-L-threonyl-[protein] + H2O = L-threonyl-[protein] + N-acetyl-D-glucosamine</text>
        <dbReference type="Rhea" id="RHEA:48892"/>
        <dbReference type="Rhea" id="RHEA-COMP:11060"/>
        <dbReference type="Rhea" id="RHEA-COMP:12252"/>
        <dbReference type="ChEBI" id="CHEBI:15377"/>
        <dbReference type="ChEBI" id="CHEBI:30013"/>
        <dbReference type="ChEBI" id="CHEBI:90840"/>
        <dbReference type="ChEBI" id="CHEBI:506227"/>
        <dbReference type="EC" id="3.2.1.169"/>
    </reaction>
</comment>
<dbReference type="PATRIC" id="fig|1339352.3.peg.1116"/>
<dbReference type="InterPro" id="IPR029018">
    <property type="entry name" value="Hex-like_dom2"/>
</dbReference>
<keyword evidence="1 10" id="KW-0378">Hydrolase</keyword>
<evidence type="ECO:0000256" key="5">
    <source>
        <dbReference type="ARBA" id="ARBA00052136"/>
    </source>
</evidence>
<comment type="catalytic activity">
    <reaction evidence="4">
        <text>3-O-(N-acetyl-beta-D-glucosaminyl)-L-seryl-[protein] + H2O = N-acetyl-D-glucosamine + L-seryl-[protein]</text>
        <dbReference type="Rhea" id="RHEA:48876"/>
        <dbReference type="Rhea" id="RHEA-COMP:9863"/>
        <dbReference type="Rhea" id="RHEA-COMP:12251"/>
        <dbReference type="ChEBI" id="CHEBI:15377"/>
        <dbReference type="ChEBI" id="CHEBI:29999"/>
        <dbReference type="ChEBI" id="CHEBI:90838"/>
        <dbReference type="ChEBI" id="CHEBI:506227"/>
        <dbReference type="EC" id="3.2.1.169"/>
    </reaction>
</comment>
<dbReference type="InterPro" id="IPR015882">
    <property type="entry name" value="HEX_bac_N"/>
</dbReference>
<dbReference type="Pfam" id="PF02838">
    <property type="entry name" value="Glyco_hydro_20b"/>
    <property type="match status" value="1"/>
</dbReference>
<feature type="active site" description="Proton donor" evidence="10">
    <location>
        <position position="262"/>
    </location>
</feature>
<dbReference type="InterPro" id="IPR011496">
    <property type="entry name" value="O-GlcNAcase_cat"/>
</dbReference>
<evidence type="ECO:0000313" key="13">
    <source>
        <dbReference type="EMBL" id="KDS55853.1"/>
    </source>
</evidence>
<evidence type="ECO:0000256" key="9">
    <source>
        <dbReference type="ARBA" id="ARBA00082445"/>
    </source>
</evidence>
<dbReference type="Pfam" id="PF21809">
    <property type="entry name" value="Glyco_hydro_84_hel"/>
    <property type="match status" value="1"/>
</dbReference>
<dbReference type="Gene3D" id="1.20.58.460">
    <property type="entry name" value="Hyaluronidase post-catalytic domain-like"/>
    <property type="match status" value="1"/>
</dbReference>
<dbReference type="AlphaFoldDB" id="A0A069SNU5"/>
<accession>A0A069SNU5</accession>
<organism evidence="13 14">
    <name type="scientific">Phocaeicola vulgatus str. 3975 RP4</name>
    <dbReference type="NCBI Taxonomy" id="1339352"/>
    <lineage>
        <taxon>Bacteria</taxon>
        <taxon>Pseudomonadati</taxon>
        <taxon>Bacteroidota</taxon>
        <taxon>Bacteroidia</taxon>
        <taxon>Bacteroidales</taxon>
        <taxon>Bacteroidaceae</taxon>
        <taxon>Phocaeicola</taxon>
    </lineage>
</organism>
<dbReference type="PANTHER" id="PTHR13170:SF16">
    <property type="entry name" value="PROTEIN O-GLCNACASE"/>
    <property type="match status" value="1"/>
</dbReference>
<evidence type="ECO:0000256" key="8">
    <source>
        <dbReference type="ARBA" id="ARBA00078424"/>
    </source>
</evidence>
<keyword evidence="2 10" id="KW-0326">Glycosidase</keyword>
<feature type="chain" id="PRO_5001669425" description="protein O-GlcNAcase" evidence="11">
    <location>
        <begin position="20"/>
        <end position="737"/>
    </location>
</feature>
<evidence type="ECO:0000256" key="10">
    <source>
        <dbReference type="PROSITE-ProRule" id="PRU01353"/>
    </source>
</evidence>
<proteinExistence type="inferred from homology"/>
<dbReference type="Pfam" id="PF18344">
    <property type="entry name" value="CBM32"/>
    <property type="match status" value="1"/>
</dbReference>
<dbReference type="GeneID" id="5303034"/>
<dbReference type="NCBIfam" id="NF041654">
    <property type="entry name" value="GlcNAcase"/>
    <property type="match status" value="1"/>
</dbReference>
<dbReference type="InterPro" id="IPR049478">
    <property type="entry name" value="BT_4395-like_hel"/>
</dbReference>
<dbReference type="Gene3D" id="2.60.40.1180">
    <property type="entry name" value="Golgi alpha-mannosidase II"/>
    <property type="match status" value="1"/>
</dbReference>
<dbReference type="RefSeq" id="WP_005842555.1">
    <property type="nucleotide sequence ID" value="NZ_JNHM01000012.1"/>
</dbReference>
<dbReference type="Proteomes" id="UP000027661">
    <property type="component" value="Unassembled WGS sequence"/>
</dbReference>
<dbReference type="GO" id="GO:0005975">
    <property type="term" value="P:carbohydrate metabolic process"/>
    <property type="evidence" value="ECO:0007669"/>
    <property type="project" value="UniProtKB-ARBA"/>
</dbReference>
<dbReference type="PANTHER" id="PTHR13170">
    <property type="entry name" value="O-GLCNACASE"/>
    <property type="match status" value="1"/>
</dbReference>
<sequence length="737" mass="85035">MKKMHLAIICLFTGCTIFAQNIEVQPIPQQVSKQDGQINLPETYQLLGETEANPYAVQELKDLLGGKHPANTGLRIYIGEKGDKSIRKFTRQIPNQKEGYYLSINNKEIILAGNDERGTYYALQTLKQLLKDNQLPVIEIQDYPAIRYRGVVEGFYGTPWSHNARLRQLQFYGENKMNTYIYGPKDDPYHSSPNWRLPYPEKEAKQLQELVKVAQENEVDFVWAIHPGQDIKWNKEDRELLLAKFEKMYHLGVRSFAVFFDDISGEGTNPVKQAELLNYIDEHFVKVKPDVTPLIMCPTEYNKSWSDPAKGYLTTLGDKLNPSIQIMWTGDRVISDITQDGIQWINERIKRPAYIWWNFPVSDYVRDHLLMGPVYGNDTQIANQMSGFVTNPMEHAEASKIAIYSVASYAWNPTKYNSEKTWKDAIMNILPDAATELEFFAAHNSDLGPNGHKYRREESVNLQPTAQSFTESYIKNKTYTEKDFSILQETFSQMVESSDILVAHADKNPIIVEIMPWLYQFKLLGETGNEVLAMVKAYDKNDQSLFMRKYKHVKALQQQMFQIDQTYNQNPYQPGIKTAGRVIKPLIDQTFATVTQCYNQKYSTLLNAETDYMPHKLISDISQIKNLPLQVKINRIQISPALEVIRWPGNGSLTIELDQVYPGENIEIDFGKPEIETWGSLEISANGKDWSKVHFTQENNRLTASLQQKPIKAVRFTNMQHQEQEIYLRRFIITIDK</sequence>
<comment type="caution">
    <text evidence="13">The sequence shown here is derived from an EMBL/GenBank/DDBJ whole genome shotgun (WGS) entry which is preliminary data.</text>
</comment>
<dbReference type="Gene3D" id="3.20.20.80">
    <property type="entry name" value="Glycosidases"/>
    <property type="match status" value="1"/>
</dbReference>
<dbReference type="InterPro" id="IPR048162">
    <property type="entry name" value="O-GlcNAcase_BT_4395-like"/>
</dbReference>
<dbReference type="FunFam" id="3.20.20.80:FF:000009">
    <property type="entry name" value="O-GlcNAcase BT_4395"/>
    <property type="match status" value="1"/>
</dbReference>
<evidence type="ECO:0000313" key="14">
    <source>
        <dbReference type="Proteomes" id="UP000027661"/>
    </source>
</evidence>